<dbReference type="RefSeq" id="WP_043950008.1">
    <property type="nucleotide sequence ID" value="NZ_HG966617.1"/>
</dbReference>
<dbReference type="SUPFAM" id="SSF52266">
    <property type="entry name" value="SGNH hydrolase"/>
    <property type="match status" value="1"/>
</dbReference>
<evidence type="ECO:0000256" key="1">
    <source>
        <dbReference type="SAM" id="Phobius"/>
    </source>
</evidence>
<keyword evidence="1" id="KW-0472">Membrane</keyword>
<keyword evidence="3" id="KW-1185">Reference proteome</keyword>
<proteinExistence type="predicted"/>
<dbReference type="KEGG" id="pect:BN1012_Phect1108"/>
<dbReference type="Proteomes" id="UP000032160">
    <property type="component" value="Chromosome I"/>
</dbReference>
<dbReference type="EMBL" id="HG966617">
    <property type="protein sequence ID" value="CDO59322.1"/>
    <property type="molecule type" value="Genomic_DNA"/>
</dbReference>
<dbReference type="InterPro" id="IPR036514">
    <property type="entry name" value="SGNH_hydro_sf"/>
</dbReference>
<reference evidence="2 3" key="1">
    <citation type="journal article" date="2014" name="Front. Genet.">
        <title>Genome and metabolic network of "Candidatus Phaeomarinobacter ectocarpi" Ec32, a new candidate genus of Alphaproteobacteria frequently associated with brown algae.</title>
        <authorList>
            <person name="Dittami S.M."/>
            <person name="Barbeyron T."/>
            <person name="Boyen C."/>
            <person name="Cambefort J."/>
            <person name="Collet G."/>
            <person name="Delage L."/>
            <person name="Gobet A."/>
            <person name="Groisillier A."/>
            <person name="Leblanc C."/>
            <person name="Michel G."/>
            <person name="Scornet D."/>
            <person name="Siegel A."/>
            <person name="Tapia J.E."/>
            <person name="Tonon T."/>
        </authorList>
    </citation>
    <scope>NUCLEOTIDE SEQUENCE [LARGE SCALE GENOMIC DNA]</scope>
    <source>
        <strain evidence="2 3">Ec32</strain>
    </source>
</reference>
<accession>X5MCM0</accession>
<protein>
    <recommendedName>
        <fullName evidence="4">SGNH hydrolase-type esterase domain-containing protein</fullName>
    </recommendedName>
</protein>
<keyword evidence="1" id="KW-1133">Transmembrane helix</keyword>
<keyword evidence="1" id="KW-0812">Transmembrane</keyword>
<gene>
    <name evidence="2" type="ORF">BN1012_Phect1108</name>
</gene>
<dbReference type="STRING" id="1458461.BN1012_Phect1108"/>
<feature type="transmembrane region" description="Helical" evidence="1">
    <location>
        <begin position="21"/>
        <end position="40"/>
    </location>
</feature>
<dbReference type="HOGENOM" id="CLU_762249_0_0_5"/>
<name>X5MCM0_9HYPH</name>
<dbReference type="GO" id="GO:0016788">
    <property type="term" value="F:hydrolase activity, acting on ester bonds"/>
    <property type="evidence" value="ECO:0007669"/>
    <property type="project" value="UniProtKB-ARBA"/>
</dbReference>
<dbReference type="OrthoDB" id="8447859at2"/>
<dbReference type="AlphaFoldDB" id="X5MCM0"/>
<evidence type="ECO:0000313" key="2">
    <source>
        <dbReference type="EMBL" id="CDO59322.1"/>
    </source>
</evidence>
<evidence type="ECO:0008006" key="4">
    <source>
        <dbReference type="Google" id="ProtNLM"/>
    </source>
</evidence>
<organism evidence="2 3">
    <name type="scientific">Candidatus Phaeomarinibacter ectocarpi</name>
    <dbReference type="NCBI Taxonomy" id="1458461"/>
    <lineage>
        <taxon>Bacteria</taxon>
        <taxon>Pseudomonadati</taxon>
        <taxon>Pseudomonadota</taxon>
        <taxon>Alphaproteobacteria</taxon>
        <taxon>Hyphomicrobiales</taxon>
        <taxon>Parvibaculaceae</taxon>
        <taxon>Candidatus Phaeomarinibacter</taxon>
    </lineage>
</organism>
<sequence length="392" mass="43524">MTSLRHRITEAAKNLPGMLRRIAPSAIMVTVAFLVGFVFMEIAARAINNVPILSAKNWVAEALEAGTENLTSVYDSTLGWKARKDMRRVGDSANHPAAPDFSKVTVTTNSQSLRMNSARTPIREDAPKGAIFAVGDSFTWGSEVSDHETYSAHLESILNRPVLNAAYGGWGLDQMYLRSRELVPDLKPSLIILSPLSDDHLRNAFRRYGRAFKGYYDLTDDGGLELRGIPVPRNSAAARDVGDLQSVLGHSYFIFWAMQILGQQEMWVNRNLLTDQVHSFEESVEISCRLFPRFQALAAEHGADLLYVQVYGGNEVLQGERHWYSTQGIECARKAGITSIDTYDAFTAVLEREGKEALLTHYSIWKDGRIGHMSSKGNRLVASTIADALKAE</sequence>
<evidence type="ECO:0000313" key="3">
    <source>
        <dbReference type="Proteomes" id="UP000032160"/>
    </source>
</evidence>
<dbReference type="Gene3D" id="3.40.50.1110">
    <property type="entry name" value="SGNH hydrolase"/>
    <property type="match status" value="1"/>
</dbReference>